<gene>
    <name evidence="1" type="ORF">A3F84_18205</name>
</gene>
<proteinExistence type="predicted"/>
<dbReference type="EMBL" id="MFKF01000286">
    <property type="protein sequence ID" value="OGG46753.1"/>
    <property type="molecule type" value="Genomic_DNA"/>
</dbReference>
<evidence type="ECO:0000313" key="2">
    <source>
        <dbReference type="Proteomes" id="UP000178606"/>
    </source>
</evidence>
<protein>
    <recommendedName>
        <fullName evidence="3">Glycosyl hydrolase-like 10 domain-containing protein</fullName>
    </recommendedName>
</protein>
<dbReference type="Proteomes" id="UP000178606">
    <property type="component" value="Unassembled WGS sequence"/>
</dbReference>
<dbReference type="Gene3D" id="3.20.20.80">
    <property type="entry name" value="Glycosidases"/>
    <property type="match status" value="1"/>
</dbReference>
<name>A0A1F6CC74_HANXR</name>
<comment type="caution">
    <text evidence="1">The sequence shown here is derived from an EMBL/GenBank/DDBJ whole genome shotgun (WGS) entry which is preliminary data.</text>
</comment>
<evidence type="ECO:0000313" key="1">
    <source>
        <dbReference type="EMBL" id="OGG46753.1"/>
    </source>
</evidence>
<dbReference type="AlphaFoldDB" id="A0A1F6CC74"/>
<organism evidence="1 2">
    <name type="scientific">Handelsmanbacteria sp. (strain RIFCSPLOWO2_12_FULL_64_10)</name>
    <dbReference type="NCBI Taxonomy" id="1817868"/>
    <lineage>
        <taxon>Bacteria</taxon>
        <taxon>Candidatus Handelsmaniibacteriota</taxon>
    </lineage>
</organism>
<evidence type="ECO:0008006" key="3">
    <source>
        <dbReference type="Google" id="ProtNLM"/>
    </source>
</evidence>
<dbReference type="SUPFAM" id="SSF51445">
    <property type="entry name" value="(Trans)glycosidases"/>
    <property type="match status" value="1"/>
</dbReference>
<reference evidence="1 2" key="1">
    <citation type="journal article" date="2016" name="Nat. Commun.">
        <title>Thousands of microbial genomes shed light on interconnected biogeochemical processes in an aquifer system.</title>
        <authorList>
            <person name="Anantharaman K."/>
            <person name="Brown C.T."/>
            <person name="Hug L.A."/>
            <person name="Sharon I."/>
            <person name="Castelle C.J."/>
            <person name="Probst A.J."/>
            <person name="Thomas B.C."/>
            <person name="Singh A."/>
            <person name="Wilkins M.J."/>
            <person name="Karaoz U."/>
            <person name="Brodie E.L."/>
            <person name="Williams K.H."/>
            <person name="Hubbard S.S."/>
            <person name="Banfield J.F."/>
        </authorList>
    </citation>
    <scope>NUCLEOTIDE SEQUENCE [LARGE SCALE GENOMIC DNA]</scope>
    <source>
        <strain evidence="2">RIFCSPLOWO2_12_FULL_64_10</strain>
    </source>
</reference>
<dbReference type="InterPro" id="IPR017853">
    <property type="entry name" value="GH"/>
</dbReference>
<accession>A0A1F6CC74</accession>
<sequence length="448" mass="49616">MKPRIGWFGSIDEMARPDALRRVREEMGLNTIIPESHLCHTSGFKASPEVTAISPVEDWRAQPTLAAHRQMHRLPPEAFAVLPGVVSGWDDAEFLRVLDEAHRLGIDVWGHIGVWSYGGSVFPDLEMRDLDGNLVSAGDTRWGVPFCPSKRRLNDWIAACIADIVRRYPMDGLHMDHARYAPPAAFHILFGCACADCEAEAGRMGYDFQAMKRGLLRLRQRVQSLDAGRMRKAVESGMGLFDALTALGHDYQVLSWFKFRCDLLTARMRQFREAAEGAGRKVDFGTDCFPPTFALLGGHCYADWEQVVTFISGGFGGIVGWGGVGPQLFATWTRLLCGWAKGLSESDALAMLYRLFGYDVLKLPRTVSSLEKAGFSVAEVVIHEVRKMGLQKTGRVGSYPPLVLNLAPDELEQVCDAVAESGHQGVIASGVNLGKREMLNMVRDKFQL</sequence>